<gene>
    <name evidence="1" type="primary">Dper\GL27243</name>
    <name evidence="1" type="ORF">Dper_GL27243</name>
</gene>
<dbReference type="EMBL" id="CH479198">
    <property type="protein sequence ID" value="EDW27945.1"/>
    <property type="molecule type" value="Genomic_DNA"/>
</dbReference>
<organism evidence="2">
    <name type="scientific">Drosophila persimilis</name>
    <name type="common">Fruit fly</name>
    <dbReference type="NCBI Taxonomy" id="7234"/>
    <lineage>
        <taxon>Eukaryota</taxon>
        <taxon>Metazoa</taxon>
        <taxon>Ecdysozoa</taxon>
        <taxon>Arthropoda</taxon>
        <taxon>Hexapoda</taxon>
        <taxon>Insecta</taxon>
        <taxon>Pterygota</taxon>
        <taxon>Neoptera</taxon>
        <taxon>Endopterygota</taxon>
        <taxon>Diptera</taxon>
        <taxon>Brachycera</taxon>
        <taxon>Muscomorpha</taxon>
        <taxon>Ephydroidea</taxon>
        <taxon>Drosophilidae</taxon>
        <taxon>Drosophila</taxon>
        <taxon>Sophophora</taxon>
    </lineage>
</organism>
<dbReference type="Proteomes" id="UP000008744">
    <property type="component" value="Unassembled WGS sequence"/>
</dbReference>
<evidence type="ECO:0000313" key="1">
    <source>
        <dbReference type="EMBL" id="EDW27945.1"/>
    </source>
</evidence>
<evidence type="ECO:0000313" key="2">
    <source>
        <dbReference type="Proteomes" id="UP000008744"/>
    </source>
</evidence>
<reference evidence="1 2" key="1">
    <citation type="journal article" date="2007" name="Nature">
        <title>Evolution of genes and genomes on the Drosophila phylogeny.</title>
        <authorList>
            <consortium name="Drosophila 12 Genomes Consortium"/>
            <person name="Clark A.G."/>
            <person name="Eisen M.B."/>
            <person name="Smith D.R."/>
            <person name="Bergman C.M."/>
            <person name="Oliver B."/>
            <person name="Markow T.A."/>
            <person name="Kaufman T.C."/>
            <person name="Kellis M."/>
            <person name="Gelbart W."/>
            <person name="Iyer V.N."/>
            <person name="Pollard D.A."/>
            <person name="Sackton T.B."/>
            <person name="Larracuente A.M."/>
            <person name="Singh N.D."/>
            <person name="Abad J.P."/>
            <person name="Abt D.N."/>
            <person name="Adryan B."/>
            <person name="Aguade M."/>
            <person name="Akashi H."/>
            <person name="Anderson W.W."/>
            <person name="Aquadro C.F."/>
            <person name="Ardell D.H."/>
            <person name="Arguello R."/>
            <person name="Artieri C.G."/>
            <person name="Barbash D.A."/>
            <person name="Barker D."/>
            <person name="Barsanti P."/>
            <person name="Batterham P."/>
            <person name="Batzoglou S."/>
            <person name="Begun D."/>
            <person name="Bhutkar A."/>
            <person name="Blanco E."/>
            <person name="Bosak S.A."/>
            <person name="Bradley R.K."/>
            <person name="Brand A.D."/>
            <person name="Brent M.R."/>
            <person name="Brooks A.N."/>
            <person name="Brown R.H."/>
            <person name="Butlin R.K."/>
            <person name="Caggese C."/>
            <person name="Calvi B.R."/>
            <person name="Bernardo de Carvalho A."/>
            <person name="Caspi A."/>
            <person name="Castrezana S."/>
            <person name="Celniker S.E."/>
            <person name="Chang J.L."/>
            <person name="Chapple C."/>
            <person name="Chatterji S."/>
            <person name="Chinwalla A."/>
            <person name="Civetta A."/>
            <person name="Clifton S.W."/>
            <person name="Comeron J.M."/>
            <person name="Costello J.C."/>
            <person name="Coyne J.A."/>
            <person name="Daub J."/>
            <person name="David R.G."/>
            <person name="Delcher A.L."/>
            <person name="Delehaunty K."/>
            <person name="Do C.B."/>
            <person name="Ebling H."/>
            <person name="Edwards K."/>
            <person name="Eickbush T."/>
            <person name="Evans J.D."/>
            <person name="Filipski A."/>
            <person name="Findeiss S."/>
            <person name="Freyhult E."/>
            <person name="Fulton L."/>
            <person name="Fulton R."/>
            <person name="Garcia A.C."/>
            <person name="Gardiner A."/>
            <person name="Garfield D.A."/>
            <person name="Garvin B.E."/>
            <person name="Gibson G."/>
            <person name="Gilbert D."/>
            <person name="Gnerre S."/>
            <person name="Godfrey J."/>
            <person name="Good R."/>
            <person name="Gotea V."/>
            <person name="Gravely B."/>
            <person name="Greenberg A.J."/>
            <person name="Griffiths-Jones S."/>
            <person name="Gross S."/>
            <person name="Guigo R."/>
            <person name="Gustafson E.A."/>
            <person name="Haerty W."/>
            <person name="Hahn M.W."/>
            <person name="Halligan D.L."/>
            <person name="Halpern A.L."/>
            <person name="Halter G.M."/>
            <person name="Han M.V."/>
            <person name="Heger A."/>
            <person name="Hillier L."/>
            <person name="Hinrichs A.S."/>
            <person name="Holmes I."/>
            <person name="Hoskins R.A."/>
            <person name="Hubisz M.J."/>
            <person name="Hultmark D."/>
            <person name="Huntley M.A."/>
            <person name="Jaffe D.B."/>
            <person name="Jagadeeshan S."/>
            <person name="Jeck W.R."/>
            <person name="Johnson J."/>
            <person name="Jones C.D."/>
            <person name="Jordan W.C."/>
            <person name="Karpen G.H."/>
            <person name="Kataoka E."/>
            <person name="Keightley P.D."/>
            <person name="Kheradpour P."/>
            <person name="Kirkness E.F."/>
            <person name="Koerich L.B."/>
            <person name="Kristiansen K."/>
            <person name="Kudrna D."/>
            <person name="Kulathinal R.J."/>
            <person name="Kumar S."/>
            <person name="Kwok R."/>
            <person name="Lander E."/>
            <person name="Langley C.H."/>
            <person name="Lapoint R."/>
            <person name="Lazzaro B.P."/>
            <person name="Lee S.J."/>
            <person name="Levesque L."/>
            <person name="Li R."/>
            <person name="Lin C.F."/>
            <person name="Lin M.F."/>
            <person name="Lindblad-Toh K."/>
            <person name="Llopart A."/>
            <person name="Long M."/>
            <person name="Low L."/>
            <person name="Lozovsky E."/>
            <person name="Lu J."/>
            <person name="Luo M."/>
            <person name="Machado C.A."/>
            <person name="Makalowski W."/>
            <person name="Marzo M."/>
            <person name="Matsuda M."/>
            <person name="Matzkin L."/>
            <person name="McAllister B."/>
            <person name="McBride C.S."/>
            <person name="McKernan B."/>
            <person name="McKernan K."/>
            <person name="Mendez-Lago M."/>
            <person name="Minx P."/>
            <person name="Mollenhauer M.U."/>
            <person name="Montooth K."/>
            <person name="Mount S.M."/>
            <person name="Mu X."/>
            <person name="Myers E."/>
            <person name="Negre B."/>
            <person name="Newfeld S."/>
            <person name="Nielsen R."/>
            <person name="Noor M.A."/>
            <person name="O'Grady P."/>
            <person name="Pachter L."/>
            <person name="Papaceit M."/>
            <person name="Parisi M.J."/>
            <person name="Parisi M."/>
            <person name="Parts L."/>
            <person name="Pedersen J.S."/>
            <person name="Pesole G."/>
            <person name="Phillippy A.M."/>
            <person name="Ponting C.P."/>
            <person name="Pop M."/>
            <person name="Porcelli D."/>
            <person name="Powell J.R."/>
            <person name="Prohaska S."/>
            <person name="Pruitt K."/>
            <person name="Puig M."/>
            <person name="Quesneville H."/>
            <person name="Ram K.R."/>
            <person name="Rand D."/>
            <person name="Rasmussen M.D."/>
            <person name="Reed L.K."/>
            <person name="Reenan R."/>
            <person name="Reily A."/>
            <person name="Remington K.A."/>
            <person name="Rieger T.T."/>
            <person name="Ritchie M.G."/>
            <person name="Robin C."/>
            <person name="Rogers Y.H."/>
            <person name="Rohde C."/>
            <person name="Rozas J."/>
            <person name="Rubenfield M.J."/>
            <person name="Ruiz A."/>
            <person name="Russo S."/>
            <person name="Salzberg S.L."/>
            <person name="Sanchez-Gracia A."/>
            <person name="Saranga D.J."/>
            <person name="Sato H."/>
            <person name="Schaeffer S.W."/>
            <person name="Schatz M.C."/>
            <person name="Schlenke T."/>
            <person name="Schwartz R."/>
            <person name="Segarra C."/>
            <person name="Singh R.S."/>
            <person name="Sirot L."/>
            <person name="Sirota M."/>
            <person name="Sisneros N.B."/>
            <person name="Smith C.D."/>
            <person name="Smith T.F."/>
            <person name="Spieth J."/>
            <person name="Stage D.E."/>
            <person name="Stark A."/>
            <person name="Stephan W."/>
            <person name="Strausberg R.L."/>
            <person name="Strempel S."/>
            <person name="Sturgill D."/>
            <person name="Sutton G."/>
            <person name="Sutton G.G."/>
            <person name="Tao W."/>
            <person name="Teichmann S."/>
            <person name="Tobari Y.N."/>
            <person name="Tomimura Y."/>
            <person name="Tsolas J.M."/>
            <person name="Valente V.L."/>
            <person name="Venter E."/>
            <person name="Venter J.C."/>
            <person name="Vicario S."/>
            <person name="Vieira F.G."/>
            <person name="Vilella A.J."/>
            <person name="Villasante A."/>
            <person name="Walenz B."/>
            <person name="Wang J."/>
            <person name="Wasserman M."/>
            <person name="Watts T."/>
            <person name="Wilson D."/>
            <person name="Wilson R.K."/>
            <person name="Wing R.A."/>
            <person name="Wolfner M.F."/>
            <person name="Wong A."/>
            <person name="Wong G.K."/>
            <person name="Wu C.I."/>
            <person name="Wu G."/>
            <person name="Yamamoto D."/>
            <person name="Yang H.P."/>
            <person name="Yang S.P."/>
            <person name="Yorke J.A."/>
            <person name="Yoshida K."/>
            <person name="Zdobnov E."/>
            <person name="Zhang P."/>
            <person name="Zhang Y."/>
            <person name="Zimin A.V."/>
            <person name="Baldwin J."/>
            <person name="Abdouelleil A."/>
            <person name="Abdulkadir J."/>
            <person name="Abebe A."/>
            <person name="Abera B."/>
            <person name="Abreu J."/>
            <person name="Acer S.C."/>
            <person name="Aftuck L."/>
            <person name="Alexander A."/>
            <person name="An P."/>
            <person name="Anderson E."/>
            <person name="Anderson S."/>
            <person name="Arachi H."/>
            <person name="Azer M."/>
            <person name="Bachantsang P."/>
            <person name="Barry A."/>
            <person name="Bayul T."/>
            <person name="Berlin A."/>
            <person name="Bessette D."/>
            <person name="Bloom T."/>
            <person name="Blye J."/>
            <person name="Boguslavskiy L."/>
            <person name="Bonnet C."/>
            <person name="Boukhgalter B."/>
            <person name="Bourzgui I."/>
            <person name="Brown A."/>
            <person name="Cahill P."/>
            <person name="Channer S."/>
            <person name="Cheshatsang Y."/>
            <person name="Chuda L."/>
            <person name="Citroen M."/>
            <person name="Collymore A."/>
            <person name="Cooke P."/>
            <person name="Costello M."/>
            <person name="D'Aco K."/>
            <person name="Daza R."/>
            <person name="De Haan G."/>
            <person name="DeGray S."/>
            <person name="DeMaso C."/>
            <person name="Dhargay N."/>
            <person name="Dooley K."/>
            <person name="Dooley E."/>
            <person name="Doricent M."/>
            <person name="Dorje P."/>
            <person name="Dorjee K."/>
            <person name="Dupes A."/>
            <person name="Elong R."/>
            <person name="Falk J."/>
            <person name="Farina A."/>
            <person name="Faro S."/>
            <person name="Ferguson D."/>
            <person name="Fisher S."/>
            <person name="Foley C.D."/>
            <person name="Franke A."/>
            <person name="Friedrich D."/>
            <person name="Gadbois L."/>
            <person name="Gearin G."/>
            <person name="Gearin C.R."/>
            <person name="Giannoukos G."/>
            <person name="Goode T."/>
            <person name="Graham J."/>
            <person name="Grandbois E."/>
            <person name="Grewal S."/>
            <person name="Gyaltsen K."/>
            <person name="Hafez N."/>
            <person name="Hagos B."/>
            <person name="Hall J."/>
            <person name="Henson C."/>
            <person name="Hollinger A."/>
            <person name="Honan T."/>
            <person name="Huard M.D."/>
            <person name="Hughes L."/>
            <person name="Hurhula B."/>
            <person name="Husby M.E."/>
            <person name="Kamat A."/>
            <person name="Kanga B."/>
            <person name="Kashin S."/>
            <person name="Khazanovich D."/>
            <person name="Kisner P."/>
            <person name="Lance K."/>
            <person name="Lara M."/>
            <person name="Lee W."/>
            <person name="Lennon N."/>
            <person name="Letendre F."/>
            <person name="LeVine R."/>
            <person name="Lipovsky A."/>
            <person name="Liu X."/>
            <person name="Liu J."/>
            <person name="Liu S."/>
            <person name="Lokyitsang T."/>
            <person name="Lokyitsang Y."/>
            <person name="Lubonja R."/>
            <person name="Lui A."/>
            <person name="MacDonald P."/>
            <person name="Magnisalis V."/>
            <person name="Maru K."/>
            <person name="Matthews C."/>
            <person name="McCusker W."/>
            <person name="McDonough S."/>
            <person name="Mehta T."/>
            <person name="Meldrim J."/>
            <person name="Meneus L."/>
            <person name="Mihai O."/>
            <person name="Mihalev A."/>
            <person name="Mihova T."/>
            <person name="Mittelman R."/>
            <person name="Mlenga V."/>
            <person name="Montmayeur A."/>
            <person name="Mulrain L."/>
            <person name="Navidi A."/>
            <person name="Naylor J."/>
            <person name="Negash T."/>
            <person name="Nguyen T."/>
            <person name="Nguyen N."/>
            <person name="Nicol R."/>
            <person name="Norbu C."/>
            <person name="Norbu N."/>
            <person name="Novod N."/>
            <person name="O'Neill B."/>
            <person name="Osman S."/>
            <person name="Markiewicz E."/>
            <person name="Oyono O.L."/>
            <person name="Patti C."/>
            <person name="Phunkhang P."/>
            <person name="Pierre F."/>
            <person name="Priest M."/>
            <person name="Raghuraman S."/>
            <person name="Rege F."/>
            <person name="Reyes R."/>
            <person name="Rise C."/>
            <person name="Rogov P."/>
            <person name="Ross K."/>
            <person name="Ryan E."/>
            <person name="Settipalli S."/>
            <person name="Shea T."/>
            <person name="Sherpa N."/>
            <person name="Shi L."/>
            <person name="Shih D."/>
            <person name="Sparrow T."/>
            <person name="Spaulding J."/>
            <person name="Stalker J."/>
            <person name="Stange-Thomann N."/>
            <person name="Stavropoulos S."/>
            <person name="Stone C."/>
            <person name="Strader C."/>
            <person name="Tesfaye S."/>
            <person name="Thomson T."/>
            <person name="Thoulutsang Y."/>
            <person name="Thoulutsang D."/>
            <person name="Topham K."/>
            <person name="Topping I."/>
            <person name="Tsamla T."/>
            <person name="Vassiliev H."/>
            <person name="Vo A."/>
            <person name="Wangchuk T."/>
            <person name="Wangdi T."/>
            <person name="Weiand M."/>
            <person name="Wilkinson J."/>
            <person name="Wilson A."/>
            <person name="Yadav S."/>
            <person name="Young G."/>
            <person name="Yu Q."/>
            <person name="Zembek L."/>
            <person name="Zhong D."/>
            <person name="Zimmer A."/>
            <person name="Zwirko Z."/>
            <person name="Jaffe D.B."/>
            <person name="Alvarez P."/>
            <person name="Brockman W."/>
            <person name="Butler J."/>
            <person name="Chin C."/>
            <person name="Gnerre S."/>
            <person name="Grabherr M."/>
            <person name="Kleber M."/>
            <person name="Mauceli E."/>
            <person name="MacCallum I."/>
        </authorList>
    </citation>
    <scope>NUCLEOTIDE SEQUENCE [LARGE SCALE GENOMIC DNA]</scope>
    <source>
        <strain evidence="2">MSH-3 / Tucson 14011-0111.49</strain>
    </source>
</reference>
<proteinExistence type="predicted"/>
<dbReference type="HOGENOM" id="CLU_2294540_0_0_1"/>
<keyword evidence="2" id="KW-1185">Reference proteome</keyword>
<dbReference type="AlphaFoldDB" id="B4GYS7"/>
<accession>B4GYS7</accession>
<name>B4GYS7_DROPE</name>
<sequence>MEVGLKLDLSLALRLQPDLELELEQELELELWRWMWTWARRRSILISHALIYDEEAQAILTIPFWVSQAQFQSLGFRPPPGFSLRLSLSLRSGESEVKLNK</sequence>
<protein>
    <submittedName>
        <fullName evidence="1">GL27243</fullName>
    </submittedName>
</protein>